<evidence type="ECO:0000259" key="8">
    <source>
        <dbReference type="PROSITE" id="PS50006"/>
    </source>
</evidence>
<feature type="region of interest" description="Disordered" evidence="7">
    <location>
        <begin position="548"/>
        <end position="586"/>
    </location>
</feature>
<dbReference type="InterPro" id="IPR008271">
    <property type="entry name" value="Ser/Thr_kinase_AS"/>
</dbReference>
<feature type="domain" description="FHA" evidence="8">
    <location>
        <begin position="47"/>
        <end position="121"/>
    </location>
</feature>
<comment type="catalytic activity">
    <reaction evidence="4">
        <text>L-threonyl-[protein] + ATP = O-phospho-L-threonyl-[protein] + ADP + H(+)</text>
        <dbReference type="Rhea" id="RHEA:46608"/>
        <dbReference type="Rhea" id="RHEA-COMP:11060"/>
        <dbReference type="Rhea" id="RHEA-COMP:11605"/>
        <dbReference type="ChEBI" id="CHEBI:15378"/>
        <dbReference type="ChEBI" id="CHEBI:30013"/>
        <dbReference type="ChEBI" id="CHEBI:30616"/>
        <dbReference type="ChEBI" id="CHEBI:61977"/>
        <dbReference type="ChEBI" id="CHEBI:456216"/>
        <dbReference type="EC" id="2.7.11.1"/>
    </reaction>
</comment>
<sequence length="721" mass="81867">MHPSQDQQIHPPFPDDMGYDKEIIGFLTWEDEKGQARKLSIACGDELVFGRDPFVIPWSGSGAYKSYPIPIADDPSCPLVSKLHFRIYSIIFDHSDHTIQPLIYCEDLESRNGTYVNSRHGTHINGLCIGMMGRERLGHLLSHGDLIEVRPNWRFHFHQPSPSFSRGIRGHPEELEYFRELYTINQDRLLGTGRYGAVFLATEVTTSKQTACKIVEFGNDVDDPDDTGSSMSLTNEKAKLKREISILSRLNHPNVINMRKAFFSETTLYIFTDLAPGGDLFSYIDRNNGPLSDCHSRIIARQLLEAVKYLHSQGIVHRDIKPENILIMHSNLGGRVLLTDFGVAIDTSQTGGRMLSRGVGTSGFVAPEVDTVDPSNVGYTAAADMFSLGISIAYMLTNDPLPERSQGTQASQFQPKEVIHQFENSEAWQYLSSRAVRFLRKLVISSPEQRMNAEEALEHSWMTKPYTEAAAIEQVCRKMIQYWKRRDNDEVLVEIPRAHQQSQQEEKPRRSRRKIPDTSASPYFNLERHLIHRELSQRRTVLERLSKTKSQFVTSSDAPKTSGLRKASTHGSDIFGKSPERRVEERRNAEDELFLIPAAYLRSSPQNASNDGLGLRPAKCPKEGAQHTPEADQEDRPAETPKEADQVRASSQTNTQNISRKRMRVSEDPEERRLRDEVAMNHPKWQSAKQLGISVMKKKMDVKQHELELELVHPTSRSRSV</sequence>
<evidence type="ECO:0000313" key="10">
    <source>
        <dbReference type="EMBL" id="KAL2068109.1"/>
    </source>
</evidence>
<dbReference type="Proteomes" id="UP001595075">
    <property type="component" value="Unassembled WGS sequence"/>
</dbReference>
<dbReference type="Gene3D" id="1.10.510.10">
    <property type="entry name" value="Transferase(Phosphotransferase) domain 1"/>
    <property type="match status" value="1"/>
</dbReference>
<dbReference type="PROSITE" id="PS00107">
    <property type="entry name" value="PROTEIN_KINASE_ATP"/>
    <property type="match status" value="1"/>
</dbReference>
<feature type="compositionally biased region" description="Basic and acidic residues" evidence="7">
    <location>
        <begin position="634"/>
        <end position="646"/>
    </location>
</feature>
<dbReference type="Gene3D" id="3.30.200.20">
    <property type="entry name" value="Phosphorylase Kinase, domain 1"/>
    <property type="match status" value="1"/>
</dbReference>
<evidence type="ECO:0000256" key="5">
    <source>
        <dbReference type="ARBA" id="ARBA00048679"/>
    </source>
</evidence>
<feature type="domain" description="Protein kinase" evidence="9">
    <location>
        <begin position="184"/>
        <end position="462"/>
    </location>
</feature>
<dbReference type="InterPro" id="IPR017441">
    <property type="entry name" value="Protein_kinase_ATP_BS"/>
</dbReference>
<evidence type="ECO:0000259" key="9">
    <source>
        <dbReference type="PROSITE" id="PS50011"/>
    </source>
</evidence>
<feature type="compositionally biased region" description="Polar residues" evidence="7">
    <location>
        <begin position="548"/>
        <end position="559"/>
    </location>
</feature>
<dbReference type="SMART" id="SM00240">
    <property type="entry name" value="FHA"/>
    <property type="match status" value="1"/>
</dbReference>
<name>A0ABR4CDT2_9HELO</name>
<evidence type="ECO:0000256" key="3">
    <source>
        <dbReference type="ARBA" id="ARBA00022840"/>
    </source>
</evidence>
<accession>A0ABR4CDT2</accession>
<organism evidence="10 11">
    <name type="scientific">Oculimacula yallundae</name>
    <dbReference type="NCBI Taxonomy" id="86028"/>
    <lineage>
        <taxon>Eukaryota</taxon>
        <taxon>Fungi</taxon>
        <taxon>Dikarya</taxon>
        <taxon>Ascomycota</taxon>
        <taxon>Pezizomycotina</taxon>
        <taxon>Leotiomycetes</taxon>
        <taxon>Helotiales</taxon>
        <taxon>Ploettnerulaceae</taxon>
        <taxon>Oculimacula</taxon>
    </lineage>
</organism>
<evidence type="ECO:0000256" key="4">
    <source>
        <dbReference type="ARBA" id="ARBA00047899"/>
    </source>
</evidence>
<dbReference type="EMBL" id="JAZHXI010000009">
    <property type="protein sequence ID" value="KAL2068109.1"/>
    <property type="molecule type" value="Genomic_DNA"/>
</dbReference>
<dbReference type="InterPro" id="IPR008984">
    <property type="entry name" value="SMAD_FHA_dom_sf"/>
</dbReference>
<gene>
    <name evidence="10" type="ORF">VTL71DRAFT_16207</name>
</gene>
<dbReference type="PROSITE" id="PS50011">
    <property type="entry name" value="PROTEIN_KINASE_DOM"/>
    <property type="match status" value="1"/>
</dbReference>
<dbReference type="InterPro" id="IPR011009">
    <property type="entry name" value="Kinase-like_dom_sf"/>
</dbReference>
<evidence type="ECO:0000256" key="7">
    <source>
        <dbReference type="SAM" id="MobiDB-lite"/>
    </source>
</evidence>
<protein>
    <submittedName>
        <fullName evidence="10">Uncharacterized protein</fullName>
    </submittedName>
</protein>
<dbReference type="PROSITE" id="PS00108">
    <property type="entry name" value="PROTEIN_KINASE_ST"/>
    <property type="match status" value="1"/>
</dbReference>
<evidence type="ECO:0000256" key="2">
    <source>
        <dbReference type="ARBA" id="ARBA00022741"/>
    </source>
</evidence>
<reference evidence="10 11" key="1">
    <citation type="journal article" date="2024" name="Commun. Biol.">
        <title>Comparative genomic analysis of thermophilic fungi reveals convergent evolutionary adaptations and gene losses.</title>
        <authorList>
            <person name="Steindorff A.S."/>
            <person name="Aguilar-Pontes M.V."/>
            <person name="Robinson A.J."/>
            <person name="Andreopoulos B."/>
            <person name="LaButti K."/>
            <person name="Kuo A."/>
            <person name="Mondo S."/>
            <person name="Riley R."/>
            <person name="Otillar R."/>
            <person name="Haridas S."/>
            <person name="Lipzen A."/>
            <person name="Grimwood J."/>
            <person name="Schmutz J."/>
            <person name="Clum A."/>
            <person name="Reid I.D."/>
            <person name="Moisan M.C."/>
            <person name="Butler G."/>
            <person name="Nguyen T.T.M."/>
            <person name="Dewar K."/>
            <person name="Conant G."/>
            <person name="Drula E."/>
            <person name="Henrissat B."/>
            <person name="Hansel C."/>
            <person name="Singer S."/>
            <person name="Hutchinson M.I."/>
            <person name="de Vries R.P."/>
            <person name="Natvig D.O."/>
            <person name="Powell A.J."/>
            <person name="Tsang A."/>
            <person name="Grigoriev I.V."/>
        </authorList>
    </citation>
    <scope>NUCLEOTIDE SEQUENCE [LARGE SCALE GENOMIC DNA]</scope>
    <source>
        <strain evidence="10 11">CBS 494.80</strain>
    </source>
</reference>
<dbReference type="Pfam" id="PF00069">
    <property type="entry name" value="Pkinase"/>
    <property type="match status" value="1"/>
</dbReference>
<feature type="region of interest" description="Disordered" evidence="7">
    <location>
        <begin position="495"/>
        <end position="520"/>
    </location>
</feature>
<evidence type="ECO:0000256" key="1">
    <source>
        <dbReference type="ARBA" id="ARBA00005575"/>
    </source>
</evidence>
<dbReference type="PANTHER" id="PTHR44167">
    <property type="entry name" value="OVARIAN-SPECIFIC SERINE/THREONINE-PROTEIN KINASE LOK-RELATED"/>
    <property type="match status" value="1"/>
</dbReference>
<comment type="similarity">
    <text evidence="1">Belongs to the protein kinase superfamily. CAMK Ser/Thr protein kinase family. CHEK2 subfamily.</text>
</comment>
<dbReference type="SMART" id="SM00220">
    <property type="entry name" value="S_TKc"/>
    <property type="match status" value="1"/>
</dbReference>
<dbReference type="PROSITE" id="PS50006">
    <property type="entry name" value="FHA_DOMAIN"/>
    <property type="match status" value="1"/>
</dbReference>
<keyword evidence="11" id="KW-1185">Reference proteome</keyword>
<dbReference type="Gene3D" id="2.60.200.20">
    <property type="match status" value="1"/>
</dbReference>
<evidence type="ECO:0000256" key="6">
    <source>
        <dbReference type="PROSITE-ProRule" id="PRU10141"/>
    </source>
</evidence>
<feature type="binding site" evidence="6">
    <location>
        <position position="213"/>
    </location>
    <ligand>
        <name>ATP</name>
        <dbReference type="ChEBI" id="CHEBI:30616"/>
    </ligand>
</feature>
<keyword evidence="2 6" id="KW-0547">Nucleotide-binding</keyword>
<feature type="compositionally biased region" description="Polar residues" evidence="7">
    <location>
        <begin position="648"/>
        <end position="658"/>
    </location>
</feature>
<dbReference type="InterPro" id="IPR000253">
    <property type="entry name" value="FHA_dom"/>
</dbReference>
<comment type="catalytic activity">
    <reaction evidence="5">
        <text>L-seryl-[protein] + ATP = O-phospho-L-seryl-[protein] + ADP + H(+)</text>
        <dbReference type="Rhea" id="RHEA:17989"/>
        <dbReference type="Rhea" id="RHEA-COMP:9863"/>
        <dbReference type="Rhea" id="RHEA-COMP:11604"/>
        <dbReference type="ChEBI" id="CHEBI:15378"/>
        <dbReference type="ChEBI" id="CHEBI:29999"/>
        <dbReference type="ChEBI" id="CHEBI:30616"/>
        <dbReference type="ChEBI" id="CHEBI:83421"/>
        <dbReference type="ChEBI" id="CHEBI:456216"/>
        <dbReference type="EC" id="2.7.11.1"/>
    </reaction>
</comment>
<dbReference type="PANTHER" id="PTHR44167:SF29">
    <property type="entry name" value="SERINE_THREONINE PROTEIN KINASE-43"/>
    <property type="match status" value="1"/>
</dbReference>
<evidence type="ECO:0000313" key="11">
    <source>
        <dbReference type="Proteomes" id="UP001595075"/>
    </source>
</evidence>
<keyword evidence="3 6" id="KW-0067">ATP-binding</keyword>
<feature type="region of interest" description="Disordered" evidence="7">
    <location>
        <begin position="604"/>
        <end position="692"/>
    </location>
</feature>
<proteinExistence type="inferred from homology"/>
<dbReference type="SUPFAM" id="SSF56112">
    <property type="entry name" value="Protein kinase-like (PK-like)"/>
    <property type="match status" value="1"/>
</dbReference>
<dbReference type="SUPFAM" id="SSF49879">
    <property type="entry name" value="SMAD/FHA domain"/>
    <property type="match status" value="1"/>
</dbReference>
<dbReference type="InterPro" id="IPR000719">
    <property type="entry name" value="Prot_kinase_dom"/>
</dbReference>
<comment type="caution">
    <text evidence="10">The sequence shown here is derived from an EMBL/GenBank/DDBJ whole genome shotgun (WGS) entry which is preliminary data.</text>
</comment>
<feature type="compositionally biased region" description="Basic and acidic residues" evidence="7">
    <location>
        <begin position="664"/>
        <end position="679"/>
    </location>
</feature>